<proteinExistence type="predicted"/>
<sequence length="222" mass="23860">MMVTMNPSAAARSRGLVPWWHGATAAIAAVALVGQIVLVVDSGDGLLDFFSYFTIQSNLLVLATSVVLATGREPDSRGWRVLRLAALVGITVTGLVYATLIGPYVSFEGITWWYDKAFHYVVPLLAVVGHVWVGPRPRFVPADLVVLAWPVAWLAYTLARSEWGDPSFAANDGSVSRVPYDFLSTDLNGAGSVAVTCVGLTLGMLLVAGAYIRWSHRDRPAA</sequence>
<feature type="transmembrane region" description="Helical" evidence="1">
    <location>
        <begin position="189"/>
        <end position="212"/>
    </location>
</feature>
<dbReference type="InterPro" id="IPR049713">
    <property type="entry name" value="Pr6Pr-like"/>
</dbReference>
<feature type="transmembrane region" description="Helical" evidence="1">
    <location>
        <begin position="81"/>
        <end position="105"/>
    </location>
</feature>
<protein>
    <recommendedName>
        <fullName evidence="4">Pr6Pr family membrane protein</fullName>
    </recommendedName>
</protein>
<keyword evidence="1" id="KW-0812">Transmembrane</keyword>
<comment type="caution">
    <text evidence="2">The sequence shown here is derived from an EMBL/GenBank/DDBJ whole genome shotgun (WGS) entry which is preliminary data.</text>
</comment>
<evidence type="ECO:0000313" key="2">
    <source>
        <dbReference type="EMBL" id="EFQ82092.1"/>
    </source>
</evidence>
<feature type="transmembrane region" description="Helical" evidence="1">
    <location>
        <begin position="117"/>
        <end position="133"/>
    </location>
</feature>
<feature type="transmembrane region" description="Helical" evidence="1">
    <location>
        <begin position="49"/>
        <end position="69"/>
    </location>
</feature>
<dbReference type="Proteomes" id="UP000003111">
    <property type="component" value="Unassembled WGS sequence"/>
</dbReference>
<keyword evidence="1" id="KW-0472">Membrane</keyword>
<dbReference type="EMBL" id="ACLF03000012">
    <property type="protein sequence ID" value="EFQ82092.1"/>
    <property type="molecule type" value="Genomic_DNA"/>
</dbReference>
<evidence type="ECO:0000256" key="1">
    <source>
        <dbReference type="SAM" id="Phobius"/>
    </source>
</evidence>
<keyword evidence="1" id="KW-1133">Transmembrane helix</keyword>
<organism evidence="2 3">
    <name type="scientific">Aeromicrobium marinum DSM 15272</name>
    <dbReference type="NCBI Taxonomy" id="585531"/>
    <lineage>
        <taxon>Bacteria</taxon>
        <taxon>Bacillati</taxon>
        <taxon>Actinomycetota</taxon>
        <taxon>Actinomycetes</taxon>
        <taxon>Propionibacteriales</taxon>
        <taxon>Nocardioidaceae</taxon>
        <taxon>Aeromicrobium</taxon>
    </lineage>
</organism>
<reference evidence="2" key="1">
    <citation type="submission" date="2010-08" db="EMBL/GenBank/DDBJ databases">
        <authorList>
            <person name="Muzny D."/>
            <person name="Qin X."/>
            <person name="Buhay C."/>
            <person name="Dugan-Rocha S."/>
            <person name="Ding Y."/>
            <person name="Chen G."/>
            <person name="Hawes A."/>
            <person name="Holder M."/>
            <person name="Jhangiani S."/>
            <person name="Johnson A."/>
            <person name="Khan Z."/>
            <person name="Li Z."/>
            <person name="Liu W."/>
            <person name="Liu X."/>
            <person name="Perez L."/>
            <person name="Shen H."/>
            <person name="Wang Q."/>
            <person name="Watt J."/>
            <person name="Xi L."/>
            <person name="Xin Y."/>
            <person name="Zhou J."/>
            <person name="Deng J."/>
            <person name="Jiang H."/>
            <person name="Liu Y."/>
            <person name="Qu J."/>
            <person name="Song X.-Z."/>
            <person name="Zhang L."/>
            <person name="Villasana D."/>
            <person name="Johnson A."/>
            <person name="Liu J."/>
            <person name="Liyanage D."/>
            <person name="Lorensuhewa L."/>
            <person name="Robinson T."/>
            <person name="Song A."/>
            <person name="Song B.-B."/>
            <person name="Dinh H."/>
            <person name="Thornton R."/>
            <person name="Coyle M."/>
            <person name="Francisco L."/>
            <person name="Jackson L."/>
            <person name="Javaid M."/>
            <person name="Korchina V."/>
            <person name="Kovar C."/>
            <person name="Mata R."/>
            <person name="Mathew T."/>
            <person name="Ngo R."/>
            <person name="Nguyen L."/>
            <person name="Nguyen N."/>
            <person name="Okwuonu G."/>
            <person name="Ongeri F."/>
            <person name="Pham C."/>
            <person name="Simmons D."/>
            <person name="Wilczek-Boney K."/>
            <person name="Hale W."/>
            <person name="Jakkamsetti A."/>
            <person name="Pham P."/>
            <person name="Ruth R."/>
            <person name="San Lucas F."/>
            <person name="Warren J."/>
            <person name="Zhang J."/>
            <person name="Zhao Z."/>
            <person name="Zhou C."/>
            <person name="Zhu D."/>
            <person name="Lee S."/>
            <person name="Bess C."/>
            <person name="Blankenburg K."/>
            <person name="Forbes L."/>
            <person name="Fu Q."/>
            <person name="Gubbala S."/>
            <person name="Hirani K."/>
            <person name="Jayaseelan J.C."/>
            <person name="Lara F."/>
            <person name="Munidasa M."/>
            <person name="Palculict T."/>
            <person name="Patil S."/>
            <person name="Pu L.-L."/>
            <person name="Saada N."/>
            <person name="Tang L."/>
            <person name="Weissenberger G."/>
            <person name="Zhu Y."/>
            <person name="Hemphill L."/>
            <person name="Shang Y."/>
            <person name="Youmans B."/>
            <person name="Ayvaz T."/>
            <person name="Ross M."/>
            <person name="Santibanez J."/>
            <person name="Aqrawi P."/>
            <person name="Gross S."/>
            <person name="Joshi V."/>
            <person name="Fowler G."/>
            <person name="Nazareth L."/>
            <person name="Reid J."/>
            <person name="Worley K."/>
            <person name="Petrosino J."/>
            <person name="Highlander S."/>
            <person name="Gibbs R."/>
        </authorList>
    </citation>
    <scope>NUCLEOTIDE SEQUENCE [LARGE SCALE GENOMIC DNA]</scope>
    <source>
        <strain evidence="2">DSM 15272</strain>
    </source>
</reference>
<evidence type="ECO:0008006" key="4">
    <source>
        <dbReference type="Google" id="ProtNLM"/>
    </source>
</evidence>
<keyword evidence="3" id="KW-1185">Reference proteome</keyword>
<feature type="transmembrane region" description="Helical" evidence="1">
    <location>
        <begin position="140"/>
        <end position="159"/>
    </location>
</feature>
<accession>E2SFJ1</accession>
<name>E2SFJ1_9ACTN</name>
<dbReference type="STRING" id="585531.HMPREF0063_12800"/>
<dbReference type="eggNOG" id="COG2141">
    <property type="taxonomic scope" value="Bacteria"/>
</dbReference>
<dbReference type="NCBIfam" id="NF038065">
    <property type="entry name" value="Pr6Pr"/>
    <property type="match status" value="1"/>
</dbReference>
<dbReference type="AlphaFoldDB" id="E2SFJ1"/>
<evidence type="ECO:0000313" key="3">
    <source>
        <dbReference type="Proteomes" id="UP000003111"/>
    </source>
</evidence>
<dbReference type="HOGENOM" id="CLU_077680_2_1_11"/>
<gene>
    <name evidence="2" type="ORF">HMPREF0063_12800</name>
</gene>